<feature type="region of interest" description="Disordered" evidence="1">
    <location>
        <begin position="106"/>
        <end position="155"/>
    </location>
</feature>
<evidence type="ECO:0000313" key="2">
    <source>
        <dbReference type="EMBL" id="CAG8519360.1"/>
    </source>
</evidence>
<proteinExistence type="predicted"/>
<dbReference type="AlphaFoldDB" id="A0A9N9A508"/>
<feature type="compositionally biased region" description="Low complexity" evidence="1">
    <location>
        <begin position="111"/>
        <end position="120"/>
    </location>
</feature>
<accession>A0A9N9A508</accession>
<gene>
    <name evidence="2" type="ORF">ALEPTO_LOCUS4383</name>
</gene>
<evidence type="ECO:0000256" key="1">
    <source>
        <dbReference type="SAM" id="MobiDB-lite"/>
    </source>
</evidence>
<dbReference type="OrthoDB" id="2402618at2759"/>
<comment type="caution">
    <text evidence="2">The sequence shown here is derived from an EMBL/GenBank/DDBJ whole genome shotgun (WGS) entry which is preliminary data.</text>
</comment>
<protein>
    <submittedName>
        <fullName evidence="2">7045_t:CDS:1</fullName>
    </submittedName>
</protein>
<sequence>MASTVTITKIDSRTNCHHLSHYYPTSTTTIPTKTKIRNLTSNTAAGSWNDIPVDLDDPGSYSYHPTAAMVQAAKIDYANRMFEYTLEKLYRAEIAMNNKETIKKCSKTKKTTTAANGTTKRNVEHESTPIDAVSSRSATETSNFSATSKKKDDEN</sequence>
<organism evidence="2 3">
    <name type="scientific">Ambispora leptoticha</name>
    <dbReference type="NCBI Taxonomy" id="144679"/>
    <lineage>
        <taxon>Eukaryota</taxon>
        <taxon>Fungi</taxon>
        <taxon>Fungi incertae sedis</taxon>
        <taxon>Mucoromycota</taxon>
        <taxon>Glomeromycotina</taxon>
        <taxon>Glomeromycetes</taxon>
        <taxon>Archaeosporales</taxon>
        <taxon>Ambisporaceae</taxon>
        <taxon>Ambispora</taxon>
    </lineage>
</organism>
<name>A0A9N9A508_9GLOM</name>
<dbReference type="Proteomes" id="UP000789508">
    <property type="component" value="Unassembled WGS sequence"/>
</dbReference>
<reference evidence="2" key="1">
    <citation type="submission" date="2021-06" db="EMBL/GenBank/DDBJ databases">
        <authorList>
            <person name="Kallberg Y."/>
            <person name="Tangrot J."/>
            <person name="Rosling A."/>
        </authorList>
    </citation>
    <scope>NUCLEOTIDE SEQUENCE</scope>
    <source>
        <strain evidence="2">FL130A</strain>
    </source>
</reference>
<evidence type="ECO:0000313" key="3">
    <source>
        <dbReference type="Proteomes" id="UP000789508"/>
    </source>
</evidence>
<dbReference type="EMBL" id="CAJVPS010000999">
    <property type="protein sequence ID" value="CAG8519360.1"/>
    <property type="molecule type" value="Genomic_DNA"/>
</dbReference>
<keyword evidence="3" id="KW-1185">Reference proteome</keyword>
<feature type="compositionally biased region" description="Polar residues" evidence="1">
    <location>
        <begin position="134"/>
        <end position="147"/>
    </location>
</feature>